<organism evidence="7 8">
    <name type="scientific">Sphingobacterium kyonggiense</name>
    <dbReference type="NCBI Taxonomy" id="714075"/>
    <lineage>
        <taxon>Bacteria</taxon>
        <taxon>Pseudomonadati</taxon>
        <taxon>Bacteroidota</taxon>
        <taxon>Sphingobacteriia</taxon>
        <taxon>Sphingobacteriales</taxon>
        <taxon>Sphingobacteriaceae</taxon>
        <taxon>Sphingobacterium</taxon>
    </lineage>
</organism>
<keyword evidence="8" id="KW-1185">Reference proteome</keyword>
<feature type="chain" id="PRO_5046139419" description="Peptidyl-prolyl cis-trans isomerase" evidence="5">
    <location>
        <begin position="23"/>
        <end position="208"/>
    </location>
</feature>
<dbReference type="RefSeq" id="WP_344672992.1">
    <property type="nucleotide sequence ID" value="NZ_BAAAZI010000004.1"/>
</dbReference>
<evidence type="ECO:0000256" key="5">
    <source>
        <dbReference type="SAM" id="SignalP"/>
    </source>
</evidence>
<accession>A0ABP7Y8Y1</accession>
<comment type="caution">
    <text evidence="7">The sequence shown here is derived from an EMBL/GenBank/DDBJ whole genome shotgun (WGS) entry which is preliminary data.</text>
</comment>
<evidence type="ECO:0000256" key="3">
    <source>
        <dbReference type="PROSITE-ProRule" id="PRU00277"/>
    </source>
</evidence>
<dbReference type="Gene3D" id="3.10.50.40">
    <property type="match status" value="1"/>
</dbReference>
<keyword evidence="3 4" id="KW-0413">Isomerase</keyword>
<proteinExistence type="inferred from homology"/>
<evidence type="ECO:0000313" key="8">
    <source>
        <dbReference type="Proteomes" id="UP001500101"/>
    </source>
</evidence>
<dbReference type="Pfam" id="PF00254">
    <property type="entry name" value="FKBP_C"/>
    <property type="match status" value="1"/>
</dbReference>
<keyword evidence="5" id="KW-0732">Signal</keyword>
<sequence length="208" mass="23282">MKNFKLLIIALLAVGTITSCMKNDYVDDFDYEKEKARIDSTLEAQKDDLAAYAAEHFSSNMIYNEVTGMYMDTLAAATDRSYNWVVSGNGYNVPKITVKYTGRLLNGTVFEDASATAQAFLMRPDANINVTNAWIRAFLPRTITINGESQVFGMIADGVKKGHKFKFIAPSPYVYDNKERKNSKGEVIVPKDSPVEYTVEVIDIVDQM</sequence>
<dbReference type="SUPFAM" id="SSF54534">
    <property type="entry name" value="FKBP-like"/>
    <property type="match status" value="1"/>
</dbReference>
<dbReference type="Proteomes" id="UP001500101">
    <property type="component" value="Unassembled WGS sequence"/>
</dbReference>
<evidence type="ECO:0000259" key="6">
    <source>
        <dbReference type="PROSITE" id="PS50059"/>
    </source>
</evidence>
<evidence type="ECO:0000256" key="1">
    <source>
        <dbReference type="ARBA" id="ARBA00000971"/>
    </source>
</evidence>
<dbReference type="InterPro" id="IPR046357">
    <property type="entry name" value="PPIase_dom_sf"/>
</dbReference>
<evidence type="ECO:0000256" key="2">
    <source>
        <dbReference type="ARBA" id="ARBA00023110"/>
    </source>
</evidence>
<dbReference type="PROSITE" id="PS50059">
    <property type="entry name" value="FKBP_PPIASE"/>
    <property type="match status" value="1"/>
</dbReference>
<comment type="catalytic activity">
    <reaction evidence="1 3 4">
        <text>[protein]-peptidylproline (omega=180) = [protein]-peptidylproline (omega=0)</text>
        <dbReference type="Rhea" id="RHEA:16237"/>
        <dbReference type="Rhea" id="RHEA-COMP:10747"/>
        <dbReference type="Rhea" id="RHEA-COMP:10748"/>
        <dbReference type="ChEBI" id="CHEBI:83833"/>
        <dbReference type="ChEBI" id="CHEBI:83834"/>
        <dbReference type="EC" id="5.2.1.8"/>
    </reaction>
</comment>
<protein>
    <recommendedName>
        <fullName evidence="4">Peptidyl-prolyl cis-trans isomerase</fullName>
        <ecNumber evidence="4">5.2.1.8</ecNumber>
    </recommendedName>
</protein>
<name>A0ABP7Y8Y1_9SPHI</name>
<comment type="similarity">
    <text evidence="4">Belongs to the FKBP-type PPIase family.</text>
</comment>
<evidence type="ECO:0000256" key="4">
    <source>
        <dbReference type="RuleBase" id="RU003915"/>
    </source>
</evidence>
<dbReference type="InterPro" id="IPR001179">
    <property type="entry name" value="PPIase_FKBP_dom"/>
</dbReference>
<dbReference type="EC" id="5.2.1.8" evidence="4"/>
<evidence type="ECO:0000313" key="7">
    <source>
        <dbReference type="EMBL" id="GAA4132601.1"/>
    </source>
</evidence>
<reference evidence="8" key="1">
    <citation type="journal article" date="2019" name="Int. J. Syst. Evol. Microbiol.">
        <title>The Global Catalogue of Microorganisms (GCM) 10K type strain sequencing project: providing services to taxonomists for standard genome sequencing and annotation.</title>
        <authorList>
            <consortium name="The Broad Institute Genomics Platform"/>
            <consortium name="The Broad Institute Genome Sequencing Center for Infectious Disease"/>
            <person name="Wu L."/>
            <person name="Ma J."/>
        </authorList>
    </citation>
    <scope>NUCLEOTIDE SEQUENCE [LARGE SCALE GENOMIC DNA]</scope>
    <source>
        <strain evidence="8">JCM 16704</strain>
    </source>
</reference>
<feature type="domain" description="PPIase FKBP-type" evidence="6">
    <location>
        <begin position="93"/>
        <end position="205"/>
    </location>
</feature>
<dbReference type="EMBL" id="BAAAZI010000004">
    <property type="protein sequence ID" value="GAA4132601.1"/>
    <property type="molecule type" value="Genomic_DNA"/>
</dbReference>
<feature type="signal peptide" evidence="5">
    <location>
        <begin position="1"/>
        <end position="22"/>
    </location>
</feature>
<gene>
    <name evidence="7" type="ORF">GCM10022216_03860</name>
</gene>
<dbReference type="PROSITE" id="PS51257">
    <property type="entry name" value="PROKAR_LIPOPROTEIN"/>
    <property type="match status" value="1"/>
</dbReference>
<keyword evidence="2 3" id="KW-0697">Rotamase</keyword>